<keyword evidence="4" id="KW-0804">Transcription</keyword>
<keyword evidence="3 7" id="KW-0238">DNA-binding</keyword>
<dbReference type="RefSeq" id="WP_024835199.1">
    <property type="nucleotide sequence ID" value="NZ_CP113524.1"/>
</dbReference>
<evidence type="ECO:0000313" key="10">
    <source>
        <dbReference type="EMBL" id="WAJ22610.1"/>
    </source>
</evidence>
<gene>
    <name evidence="10" type="ORF">OW255_13635</name>
</gene>
<dbReference type="Gene3D" id="1.10.10.10">
    <property type="entry name" value="Winged helix-like DNA-binding domain superfamily/Winged helix DNA-binding domain"/>
    <property type="match status" value="1"/>
</dbReference>
<keyword evidence="6" id="KW-0597">Phosphoprotein</keyword>
<feature type="domain" description="OmpR/PhoB-type" evidence="9">
    <location>
        <begin position="131"/>
        <end position="230"/>
    </location>
</feature>
<protein>
    <recommendedName>
        <fullName evidence="1">Stage 0 sporulation protein A homolog</fullName>
    </recommendedName>
</protein>
<proteinExistence type="predicted"/>
<evidence type="ECO:0000256" key="4">
    <source>
        <dbReference type="ARBA" id="ARBA00023163"/>
    </source>
</evidence>
<keyword evidence="2" id="KW-0805">Transcription regulation</keyword>
<dbReference type="Gene3D" id="3.40.50.2300">
    <property type="match status" value="1"/>
</dbReference>
<dbReference type="Proteomes" id="UP001163115">
    <property type="component" value="Chromosome"/>
</dbReference>
<dbReference type="PROSITE" id="PS51755">
    <property type="entry name" value="OMPR_PHOB"/>
    <property type="match status" value="1"/>
</dbReference>
<evidence type="ECO:0000256" key="3">
    <source>
        <dbReference type="ARBA" id="ARBA00023125"/>
    </source>
</evidence>
<sequence length="233" mass="26663">MKKNRTILIVDDEEKIVEVLQAYLEKAGYDILCAYDGANAMELFRNHDVSLVILDLMLPDIMGEQICQMIRMNSRVPIIMVSAKTEEQDLIKGLNVGADDYIFKPFSPRTVVAKIEAVLRRVESDQLTGVPLFFRQGELVIDFENRNVKIRGREAGLTPTEYKIFITLAKAPNRTFTREQLITFALDDNFDGYDRSIDTYIKSIRTKIEDNRKKPVYIITVHGMGYKFAGAEL</sequence>
<evidence type="ECO:0000313" key="11">
    <source>
        <dbReference type="Proteomes" id="UP001163115"/>
    </source>
</evidence>
<evidence type="ECO:0000256" key="6">
    <source>
        <dbReference type="PROSITE-ProRule" id="PRU00169"/>
    </source>
</evidence>
<dbReference type="InterPro" id="IPR036388">
    <property type="entry name" value="WH-like_DNA-bd_sf"/>
</dbReference>
<organism evidence="10 11">
    <name type="scientific">Lacrimispora xylanolytica</name>
    <dbReference type="NCBI Taxonomy" id="29375"/>
    <lineage>
        <taxon>Bacteria</taxon>
        <taxon>Bacillati</taxon>
        <taxon>Bacillota</taxon>
        <taxon>Clostridia</taxon>
        <taxon>Lachnospirales</taxon>
        <taxon>Lachnospiraceae</taxon>
        <taxon>Lacrimispora</taxon>
    </lineage>
</organism>
<dbReference type="InterPro" id="IPR011006">
    <property type="entry name" value="CheY-like_superfamily"/>
</dbReference>
<dbReference type="SUPFAM" id="SSF46894">
    <property type="entry name" value="C-terminal effector domain of the bipartite response regulators"/>
    <property type="match status" value="1"/>
</dbReference>
<evidence type="ECO:0000256" key="2">
    <source>
        <dbReference type="ARBA" id="ARBA00023015"/>
    </source>
</evidence>
<feature type="domain" description="Response regulatory" evidence="8">
    <location>
        <begin position="6"/>
        <end position="119"/>
    </location>
</feature>
<comment type="function">
    <text evidence="5">May play the central regulatory role in sporulation. It may be an element of the effector pathway responsible for the activation of sporulation genes in response to nutritional stress. Spo0A may act in concert with spo0H (a sigma factor) to control the expression of some genes that are critical to the sporulation process.</text>
</comment>
<dbReference type="SUPFAM" id="SSF52172">
    <property type="entry name" value="CheY-like"/>
    <property type="match status" value="1"/>
</dbReference>
<dbReference type="InterPro" id="IPR039420">
    <property type="entry name" value="WalR-like"/>
</dbReference>
<feature type="DNA-binding region" description="OmpR/PhoB-type" evidence="7">
    <location>
        <begin position="131"/>
        <end position="230"/>
    </location>
</feature>
<dbReference type="InterPro" id="IPR016032">
    <property type="entry name" value="Sig_transdc_resp-reg_C-effctor"/>
</dbReference>
<dbReference type="PANTHER" id="PTHR48111:SF73">
    <property type="entry name" value="ALKALINE PHOSPHATASE SYNTHESIS TRANSCRIPTIONAL REGULATORY PROTEIN PHOP"/>
    <property type="match status" value="1"/>
</dbReference>
<keyword evidence="11" id="KW-1185">Reference proteome</keyword>
<dbReference type="CDD" id="cd00383">
    <property type="entry name" value="trans_reg_C"/>
    <property type="match status" value="1"/>
</dbReference>
<feature type="modified residue" description="4-aspartylphosphate" evidence="6">
    <location>
        <position position="55"/>
    </location>
</feature>
<dbReference type="Gene3D" id="6.10.250.690">
    <property type="match status" value="1"/>
</dbReference>
<dbReference type="EMBL" id="CP113524">
    <property type="protein sequence ID" value="WAJ22610.1"/>
    <property type="molecule type" value="Genomic_DNA"/>
</dbReference>
<reference evidence="10" key="1">
    <citation type="submission" date="2022-11" db="EMBL/GenBank/DDBJ databases">
        <title>Lacrimispora xylanolytica sy1, complete genome.</title>
        <authorList>
            <person name="Choi S."/>
        </authorList>
    </citation>
    <scope>NUCLEOTIDE SEQUENCE</scope>
    <source>
        <strain evidence="10">Sy1</strain>
    </source>
</reference>
<evidence type="ECO:0000256" key="5">
    <source>
        <dbReference type="ARBA" id="ARBA00024867"/>
    </source>
</evidence>
<dbReference type="Pfam" id="PF00486">
    <property type="entry name" value="Trans_reg_C"/>
    <property type="match status" value="1"/>
</dbReference>
<dbReference type="PANTHER" id="PTHR48111">
    <property type="entry name" value="REGULATOR OF RPOS"/>
    <property type="match status" value="1"/>
</dbReference>
<dbReference type="InterPro" id="IPR001867">
    <property type="entry name" value="OmpR/PhoB-type_DNA-bd"/>
</dbReference>
<evidence type="ECO:0000259" key="8">
    <source>
        <dbReference type="PROSITE" id="PS50110"/>
    </source>
</evidence>
<dbReference type="Pfam" id="PF00072">
    <property type="entry name" value="Response_reg"/>
    <property type="match status" value="1"/>
</dbReference>
<evidence type="ECO:0000256" key="7">
    <source>
        <dbReference type="PROSITE-ProRule" id="PRU01091"/>
    </source>
</evidence>
<dbReference type="SMART" id="SM00448">
    <property type="entry name" value="REC"/>
    <property type="match status" value="1"/>
</dbReference>
<accession>A0ABY7A7G2</accession>
<dbReference type="CDD" id="cd17574">
    <property type="entry name" value="REC_OmpR"/>
    <property type="match status" value="1"/>
</dbReference>
<dbReference type="InterPro" id="IPR001789">
    <property type="entry name" value="Sig_transdc_resp-reg_receiver"/>
</dbReference>
<dbReference type="PROSITE" id="PS50110">
    <property type="entry name" value="RESPONSE_REGULATORY"/>
    <property type="match status" value="1"/>
</dbReference>
<name>A0ABY7A7G2_9FIRM</name>
<evidence type="ECO:0000256" key="1">
    <source>
        <dbReference type="ARBA" id="ARBA00018672"/>
    </source>
</evidence>
<evidence type="ECO:0000259" key="9">
    <source>
        <dbReference type="PROSITE" id="PS51755"/>
    </source>
</evidence>
<dbReference type="SMART" id="SM00862">
    <property type="entry name" value="Trans_reg_C"/>
    <property type="match status" value="1"/>
</dbReference>